<name>A0A8K0CJ21_IGNLU</name>
<evidence type="ECO:0000256" key="1">
    <source>
        <dbReference type="SAM" id="MobiDB-lite"/>
    </source>
</evidence>
<dbReference type="EMBL" id="VTPC01079806">
    <property type="protein sequence ID" value="KAF2888125.1"/>
    <property type="molecule type" value="Genomic_DNA"/>
</dbReference>
<keyword evidence="4" id="KW-1185">Reference proteome</keyword>
<reference evidence="3" key="1">
    <citation type="submission" date="2019-08" db="EMBL/GenBank/DDBJ databases">
        <title>The genome of the North American firefly Photinus pyralis.</title>
        <authorList>
            <consortium name="Photinus pyralis genome working group"/>
            <person name="Fallon T.R."/>
            <person name="Sander Lower S.E."/>
            <person name="Weng J.-K."/>
        </authorList>
    </citation>
    <scope>NUCLEOTIDE SEQUENCE</scope>
    <source>
        <strain evidence="3">TRF0915ILg1</strain>
        <tissue evidence="3">Whole body</tissue>
    </source>
</reference>
<evidence type="ECO:0000256" key="2">
    <source>
        <dbReference type="SAM" id="SignalP"/>
    </source>
</evidence>
<sequence length="122" mass="14221">MMFKLCVICLILVAVIFDEIDGRRNERRKNVRIHRTRTKVRLAPTKPTAIPKEPTPQFTNRHRRASFDQPPPIEDNEINQDTRPCILHSIRYGCMCRYGDVGCGKALDNDFIFSSRDLDYLI</sequence>
<comment type="caution">
    <text evidence="3">The sequence shown here is derived from an EMBL/GenBank/DDBJ whole genome shotgun (WGS) entry which is preliminary data.</text>
</comment>
<evidence type="ECO:0000313" key="4">
    <source>
        <dbReference type="Proteomes" id="UP000801492"/>
    </source>
</evidence>
<dbReference type="Proteomes" id="UP000801492">
    <property type="component" value="Unassembled WGS sequence"/>
</dbReference>
<protein>
    <recommendedName>
        <fullName evidence="5">Secreted protein</fullName>
    </recommendedName>
</protein>
<proteinExistence type="predicted"/>
<organism evidence="3 4">
    <name type="scientific">Ignelater luminosus</name>
    <name type="common">Cucubano</name>
    <name type="synonym">Pyrophorus luminosus</name>
    <dbReference type="NCBI Taxonomy" id="2038154"/>
    <lineage>
        <taxon>Eukaryota</taxon>
        <taxon>Metazoa</taxon>
        <taxon>Ecdysozoa</taxon>
        <taxon>Arthropoda</taxon>
        <taxon>Hexapoda</taxon>
        <taxon>Insecta</taxon>
        <taxon>Pterygota</taxon>
        <taxon>Neoptera</taxon>
        <taxon>Endopterygota</taxon>
        <taxon>Coleoptera</taxon>
        <taxon>Polyphaga</taxon>
        <taxon>Elateriformia</taxon>
        <taxon>Elateroidea</taxon>
        <taxon>Elateridae</taxon>
        <taxon>Agrypninae</taxon>
        <taxon>Pyrophorini</taxon>
        <taxon>Ignelater</taxon>
    </lineage>
</organism>
<evidence type="ECO:0008006" key="5">
    <source>
        <dbReference type="Google" id="ProtNLM"/>
    </source>
</evidence>
<gene>
    <name evidence="3" type="ORF">ILUMI_18048</name>
</gene>
<dbReference type="OrthoDB" id="6788562at2759"/>
<feature type="signal peptide" evidence="2">
    <location>
        <begin position="1"/>
        <end position="22"/>
    </location>
</feature>
<accession>A0A8K0CJ21</accession>
<keyword evidence="2" id="KW-0732">Signal</keyword>
<feature type="chain" id="PRO_5035427507" description="Secreted protein" evidence="2">
    <location>
        <begin position="23"/>
        <end position="122"/>
    </location>
</feature>
<evidence type="ECO:0000313" key="3">
    <source>
        <dbReference type="EMBL" id="KAF2888125.1"/>
    </source>
</evidence>
<feature type="region of interest" description="Disordered" evidence="1">
    <location>
        <begin position="42"/>
        <end position="78"/>
    </location>
</feature>
<dbReference type="AlphaFoldDB" id="A0A8K0CJ21"/>